<accession>H1CZ56</accession>
<dbReference type="HOGENOM" id="CLU_163341_0_0_9"/>
<keyword evidence="2" id="KW-1185">Reference proteome</keyword>
<dbReference type="AlphaFoldDB" id="H1CZ56"/>
<comment type="caution">
    <text evidence="1">The sequence shown here is derived from an EMBL/GenBank/DDBJ whole genome shotgun (WGS) entry which is preliminary data.</text>
</comment>
<evidence type="ECO:0000313" key="2">
    <source>
        <dbReference type="Proteomes" id="UP000003277"/>
    </source>
</evidence>
<protein>
    <submittedName>
        <fullName evidence="1">Uncharacterized protein</fullName>
    </submittedName>
</protein>
<dbReference type="eggNOG" id="ENOG5033486">
    <property type="taxonomic scope" value="Bacteria"/>
</dbReference>
<reference evidence="1 2" key="1">
    <citation type="submission" date="2011-11" db="EMBL/GenBank/DDBJ databases">
        <title>The Genome Sequence of Dialister succinatiphilus YIT 11850.</title>
        <authorList>
            <consortium name="The Broad Institute Genome Sequencing Platform"/>
            <person name="Earl A."/>
            <person name="Ward D."/>
            <person name="Feldgarden M."/>
            <person name="Gevers D."/>
            <person name="Morotomi M."/>
            <person name="Young S.K."/>
            <person name="Zeng Q."/>
            <person name="Gargeya S."/>
            <person name="Fitzgerald M."/>
            <person name="Haas B."/>
            <person name="Abouelleil A."/>
            <person name="Alvarado L."/>
            <person name="Arachchi H.M."/>
            <person name="Berlin A."/>
            <person name="Brown A."/>
            <person name="Chapman S.B."/>
            <person name="Dunbar C."/>
            <person name="Gearin G."/>
            <person name="Goldberg J."/>
            <person name="Griggs A."/>
            <person name="Gujja S."/>
            <person name="Heiman D."/>
            <person name="Howarth C."/>
            <person name="Lui A."/>
            <person name="MacDonald P.J.P."/>
            <person name="Montmayeur A."/>
            <person name="Murphy C."/>
            <person name="Neiman D."/>
            <person name="Pearson M."/>
            <person name="Priest M."/>
            <person name="Roberts A."/>
            <person name="Saif S."/>
            <person name="Shea T."/>
            <person name="Sisk P."/>
            <person name="Stolte C."/>
            <person name="Sykes S."/>
            <person name="Wortman J."/>
            <person name="Nusbaum C."/>
            <person name="Birren B."/>
        </authorList>
    </citation>
    <scope>NUCLEOTIDE SEQUENCE [LARGE SCALE GENOMIC DNA]</scope>
    <source>
        <strain evidence="1 2">YIT 11850</strain>
    </source>
</reference>
<dbReference type="RefSeq" id="WP_008859148.1">
    <property type="nucleotide sequence ID" value="NZ_JH591187.1"/>
</dbReference>
<organism evidence="1 2">
    <name type="scientific">Dialister succinatiphilus YIT 11850</name>
    <dbReference type="NCBI Taxonomy" id="742743"/>
    <lineage>
        <taxon>Bacteria</taxon>
        <taxon>Bacillati</taxon>
        <taxon>Bacillota</taxon>
        <taxon>Negativicutes</taxon>
        <taxon>Veillonellales</taxon>
        <taxon>Veillonellaceae</taxon>
        <taxon>Dialister</taxon>
    </lineage>
</organism>
<sequence>MAEEQQNQDVYHIDLMRTLWENTYRGTVFNYKDQYVATVRLIFSIPLDRSEVPENAPEVNPVIIVLVEDTALSPLEIVDFEQAMTPILAKRLTSEYFQPDRIMYFYPSPAEGAETKDKK</sequence>
<dbReference type="PATRIC" id="fig|742743.3.peg.655"/>
<dbReference type="Proteomes" id="UP000003277">
    <property type="component" value="Unassembled WGS sequence"/>
</dbReference>
<evidence type="ECO:0000313" key="1">
    <source>
        <dbReference type="EMBL" id="EHO63627.1"/>
    </source>
</evidence>
<proteinExistence type="predicted"/>
<dbReference type="OrthoDB" id="1633985at2"/>
<gene>
    <name evidence="1" type="ORF">HMPREF9453_00644</name>
</gene>
<dbReference type="EMBL" id="ADLT01000015">
    <property type="protein sequence ID" value="EHO63627.1"/>
    <property type="molecule type" value="Genomic_DNA"/>
</dbReference>
<name>H1CZ56_9FIRM</name>